<dbReference type="AlphaFoldDB" id="A0ABD0PYI6"/>
<evidence type="ECO:0000313" key="3">
    <source>
        <dbReference type="Proteomes" id="UP001529510"/>
    </source>
</evidence>
<gene>
    <name evidence="2" type="ORF">M9458_024429</name>
</gene>
<name>A0ABD0PYI6_CIRMR</name>
<protein>
    <submittedName>
        <fullName evidence="2">Uncharacterized protein</fullName>
    </submittedName>
</protein>
<dbReference type="EMBL" id="JAMKFB020000012">
    <property type="protein sequence ID" value="KAL0178987.1"/>
    <property type="molecule type" value="Genomic_DNA"/>
</dbReference>
<dbReference type="Proteomes" id="UP001529510">
    <property type="component" value="Unassembled WGS sequence"/>
</dbReference>
<feature type="non-terminal residue" evidence="2">
    <location>
        <position position="94"/>
    </location>
</feature>
<proteinExistence type="predicted"/>
<sequence>KTRYETYSMLLRAKQRCGDDDLSVKVRYRELNPAPRFRKATARAKAPPPAHKNHPETATTMAAPAVRARDTATGRPSANESAAAIHRKLAVLER</sequence>
<reference evidence="2 3" key="1">
    <citation type="submission" date="2024-05" db="EMBL/GenBank/DDBJ databases">
        <title>Genome sequencing and assembly of Indian major carp, Cirrhinus mrigala (Hamilton, 1822).</title>
        <authorList>
            <person name="Mohindra V."/>
            <person name="Chowdhury L.M."/>
            <person name="Lal K."/>
            <person name="Jena J.K."/>
        </authorList>
    </citation>
    <scope>NUCLEOTIDE SEQUENCE [LARGE SCALE GENOMIC DNA]</scope>
    <source>
        <strain evidence="2">CM1030</strain>
        <tissue evidence="2">Blood</tissue>
    </source>
</reference>
<feature type="region of interest" description="Disordered" evidence="1">
    <location>
        <begin position="35"/>
        <end position="82"/>
    </location>
</feature>
<evidence type="ECO:0000313" key="2">
    <source>
        <dbReference type="EMBL" id="KAL0178987.1"/>
    </source>
</evidence>
<keyword evidence="3" id="KW-1185">Reference proteome</keyword>
<feature type="non-terminal residue" evidence="2">
    <location>
        <position position="1"/>
    </location>
</feature>
<evidence type="ECO:0000256" key="1">
    <source>
        <dbReference type="SAM" id="MobiDB-lite"/>
    </source>
</evidence>
<comment type="caution">
    <text evidence="2">The sequence shown here is derived from an EMBL/GenBank/DDBJ whole genome shotgun (WGS) entry which is preliminary data.</text>
</comment>
<accession>A0ABD0PYI6</accession>
<organism evidence="2 3">
    <name type="scientific">Cirrhinus mrigala</name>
    <name type="common">Mrigala</name>
    <dbReference type="NCBI Taxonomy" id="683832"/>
    <lineage>
        <taxon>Eukaryota</taxon>
        <taxon>Metazoa</taxon>
        <taxon>Chordata</taxon>
        <taxon>Craniata</taxon>
        <taxon>Vertebrata</taxon>
        <taxon>Euteleostomi</taxon>
        <taxon>Actinopterygii</taxon>
        <taxon>Neopterygii</taxon>
        <taxon>Teleostei</taxon>
        <taxon>Ostariophysi</taxon>
        <taxon>Cypriniformes</taxon>
        <taxon>Cyprinidae</taxon>
        <taxon>Labeoninae</taxon>
        <taxon>Labeonini</taxon>
        <taxon>Cirrhinus</taxon>
    </lineage>
</organism>